<dbReference type="SMART" id="SM00353">
    <property type="entry name" value="HLH"/>
    <property type="match status" value="1"/>
</dbReference>
<reference evidence="2" key="2">
    <citation type="journal article" date="2023" name="Science">
        <title>Genomic signatures of disease resistance in endangered staghorn corals.</title>
        <authorList>
            <person name="Vollmer S.V."/>
            <person name="Selwyn J.D."/>
            <person name="Despard B.A."/>
            <person name="Roesel C.L."/>
        </authorList>
    </citation>
    <scope>NUCLEOTIDE SEQUENCE</scope>
    <source>
        <strain evidence="2">K2</strain>
    </source>
</reference>
<dbReference type="PANTHER" id="PTHR19290:SF163">
    <property type="entry name" value="BASIC HELIX-LOOP-HELIX NEURAL TRANSCRIPTION FACTOR TAP"/>
    <property type="match status" value="1"/>
</dbReference>
<dbReference type="InterPro" id="IPR036638">
    <property type="entry name" value="HLH_DNA-bd_sf"/>
</dbReference>
<gene>
    <name evidence="2" type="ORF">P5673_000901</name>
</gene>
<feature type="domain" description="BHLH" evidence="1">
    <location>
        <begin position="128"/>
        <end position="184"/>
    </location>
</feature>
<dbReference type="GO" id="GO:0007423">
    <property type="term" value="P:sensory organ development"/>
    <property type="evidence" value="ECO:0007669"/>
    <property type="project" value="TreeGrafter"/>
</dbReference>
<dbReference type="InterPro" id="IPR050359">
    <property type="entry name" value="bHLH_transcription_factors"/>
</dbReference>
<dbReference type="CDD" id="cd11390">
    <property type="entry name" value="bHLH_TS"/>
    <property type="match status" value="1"/>
</dbReference>
<dbReference type="Pfam" id="PF00010">
    <property type="entry name" value="HLH"/>
    <property type="match status" value="1"/>
</dbReference>
<dbReference type="Gene3D" id="4.10.280.10">
    <property type="entry name" value="Helix-loop-helix DNA-binding domain"/>
    <property type="match status" value="1"/>
</dbReference>
<sequence length="222" mass="25734">MLITSPYSIPQFNTILIVFVRFKRDSLTHDKVILNAELSVQNASTLHNTLNSQDCTNRSSHRKDFARKMVSRVVFRPPEQEQIFPSITYAEERCYPRIISEQSPKSEEPRKHVGRRPKVTVPAPVKRYRQLRRNARERERQGRLNNAFDVLRSVIPDYLSGKGPEGKLTQIETLRLATHYIGALSEMLDEEDGKTMKEFCGCGYFRENENFSFSDFSCLTDI</sequence>
<dbReference type="GO" id="GO:0000981">
    <property type="term" value="F:DNA-binding transcription factor activity, RNA polymerase II-specific"/>
    <property type="evidence" value="ECO:0007669"/>
    <property type="project" value="TreeGrafter"/>
</dbReference>
<dbReference type="GO" id="GO:0005634">
    <property type="term" value="C:nucleus"/>
    <property type="evidence" value="ECO:0007669"/>
    <property type="project" value="TreeGrafter"/>
</dbReference>
<dbReference type="AlphaFoldDB" id="A0AAD9R5K3"/>
<dbReference type="SUPFAM" id="SSF47459">
    <property type="entry name" value="HLH, helix-loop-helix DNA-binding domain"/>
    <property type="match status" value="1"/>
</dbReference>
<comment type="caution">
    <text evidence="2">The sequence shown here is derived from an EMBL/GenBank/DDBJ whole genome shotgun (WGS) entry which is preliminary data.</text>
</comment>
<evidence type="ECO:0000313" key="2">
    <source>
        <dbReference type="EMBL" id="KAK2573263.1"/>
    </source>
</evidence>
<dbReference type="GO" id="GO:0070888">
    <property type="term" value="F:E-box binding"/>
    <property type="evidence" value="ECO:0007669"/>
    <property type="project" value="TreeGrafter"/>
</dbReference>
<dbReference type="GO" id="GO:0046983">
    <property type="term" value="F:protein dimerization activity"/>
    <property type="evidence" value="ECO:0007669"/>
    <property type="project" value="InterPro"/>
</dbReference>
<protein>
    <submittedName>
        <fullName evidence="2">Neurogenin-1</fullName>
    </submittedName>
</protein>
<dbReference type="GO" id="GO:0061564">
    <property type="term" value="P:axon development"/>
    <property type="evidence" value="ECO:0007669"/>
    <property type="project" value="TreeGrafter"/>
</dbReference>
<dbReference type="EMBL" id="JARQWQ010000002">
    <property type="protein sequence ID" value="KAK2573263.1"/>
    <property type="molecule type" value="Genomic_DNA"/>
</dbReference>
<evidence type="ECO:0000313" key="3">
    <source>
        <dbReference type="Proteomes" id="UP001249851"/>
    </source>
</evidence>
<accession>A0AAD9R5K3</accession>
<keyword evidence="3" id="KW-1185">Reference proteome</keyword>
<dbReference type="InterPro" id="IPR011598">
    <property type="entry name" value="bHLH_dom"/>
</dbReference>
<dbReference type="PANTHER" id="PTHR19290">
    <property type="entry name" value="BASIC HELIX-LOOP-HELIX PROTEIN NEUROGENIN-RELATED"/>
    <property type="match status" value="1"/>
</dbReference>
<evidence type="ECO:0000259" key="1">
    <source>
        <dbReference type="PROSITE" id="PS50888"/>
    </source>
</evidence>
<proteinExistence type="predicted"/>
<name>A0AAD9R5K3_ACRCE</name>
<reference evidence="2" key="1">
    <citation type="journal article" date="2023" name="G3 (Bethesda)">
        <title>Whole genome assembly and annotation of the endangered Caribbean coral Acropora cervicornis.</title>
        <authorList>
            <person name="Selwyn J.D."/>
            <person name="Vollmer S.V."/>
        </authorList>
    </citation>
    <scope>NUCLEOTIDE SEQUENCE</scope>
    <source>
        <strain evidence="2">K2</strain>
    </source>
</reference>
<dbReference type="PROSITE" id="PS50888">
    <property type="entry name" value="BHLH"/>
    <property type="match status" value="1"/>
</dbReference>
<dbReference type="GO" id="GO:0045944">
    <property type="term" value="P:positive regulation of transcription by RNA polymerase II"/>
    <property type="evidence" value="ECO:0007669"/>
    <property type="project" value="TreeGrafter"/>
</dbReference>
<organism evidence="2 3">
    <name type="scientific">Acropora cervicornis</name>
    <name type="common">Staghorn coral</name>
    <dbReference type="NCBI Taxonomy" id="6130"/>
    <lineage>
        <taxon>Eukaryota</taxon>
        <taxon>Metazoa</taxon>
        <taxon>Cnidaria</taxon>
        <taxon>Anthozoa</taxon>
        <taxon>Hexacorallia</taxon>
        <taxon>Scleractinia</taxon>
        <taxon>Astrocoeniina</taxon>
        <taxon>Acroporidae</taxon>
        <taxon>Acropora</taxon>
    </lineage>
</organism>
<dbReference type="Proteomes" id="UP001249851">
    <property type="component" value="Unassembled WGS sequence"/>
</dbReference>